<evidence type="ECO:0000313" key="2">
    <source>
        <dbReference type="EMBL" id="QQP51022.1"/>
    </source>
</evidence>
<evidence type="ECO:0000313" key="3">
    <source>
        <dbReference type="Proteomes" id="UP000595437"/>
    </source>
</evidence>
<sequence>PLSDIDLAKPPGSLKPSGSVTQRPIQDIDLPHNQEFLLQNGDQDPFPSLIGQGEAQVVYAEE</sequence>
<reference evidence="3" key="1">
    <citation type="submission" date="2021-01" db="EMBL/GenBank/DDBJ databases">
        <title>Caligus Genome Assembly.</title>
        <authorList>
            <person name="Gallardo-Escarate C."/>
        </authorList>
    </citation>
    <scope>NUCLEOTIDE SEQUENCE [LARGE SCALE GENOMIC DNA]</scope>
</reference>
<accession>A0A7T8HJF9</accession>
<keyword evidence="3" id="KW-1185">Reference proteome</keyword>
<gene>
    <name evidence="2" type="ORF">FKW44_012224</name>
</gene>
<feature type="region of interest" description="Disordered" evidence="1">
    <location>
        <begin position="1"/>
        <end position="23"/>
    </location>
</feature>
<proteinExistence type="predicted"/>
<organism evidence="2 3">
    <name type="scientific">Caligus rogercresseyi</name>
    <name type="common">Sea louse</name>
    <dbReference type="NCBI Taxonomy" id="217165"/>
    <lineage>
        <taxon>Eukaryota</taxon>
        <taxon>Metazoa</taxon>
        <taxon>Ecdysozoa</taxon>
        <taxon>Arthropoda</taxon>
        <taxon>Crustacea</taxon>
        <taxon>Multicrustacea</taxon>
        <taxon>Hexanauplia</taxon>
        <taxon>Copepoda</taxon>
        <taxon>Siphonostomatoida</taxon>
        <taxon>Caligidae</taxon>
        <taxon>Caligus</taxon>
    </lineage>
</organism>
<feature type="non-terminal residue" evidence="2">
    <location>
        <position position="1"/>
    </location>
</feature>
<feature type="non-terminal residue" evidence="2">
    <location>
        <position position="62"/>
    </location>
</feature>
<dbReference type="AlphaFoldDB" id="A0A7T8HJF9"/>
<name>A0A7T8HJF9_CALRO</name>
<protein>
    <submittedName>
        <fullName evidence="2">LOC100875809</fullName>
    </submittedName>
</protein>
<dbReference type="EMBL" id="CP045897">
    <property type="protein sequence ID" value="QQP51022.1"/>
    <property type="molecule type" value="Genomic_DNA"/>
</dbReference>
<evidence type="ECO:0000256" key="1">
    <source>
        <dbReference type="SAM" id="MobiDB-lite"/>
    </source>
</evidence>
<dbReference type="Proteomes" id="UP000595437">
    <property type="component" value="Chromosome 8"/>
</dbReference>